<evidence type="ECO:0000313" key="5">
    <source>
        <dbReference type="Proteomes" id="UP000494161"/>
    </source>
</evidence>
<evidence type="ECO:0000313" key="6">
    <source>
        <dbReference type="Proteomes" id="UP000542405"/>
    </source>
</evidence>
<dbReference type="EMBL" id="CADILE010000006">
    <property type="protein sequence ID" value="CAB3864590.1"/>
    <property type="molecule type" value="Genomic_DNA"/>
</dbReference>
<sequence>MTVRLAALNQSLVTVARLMDTANDLDGVKAAFALHAEVASGLFRLVEAELLELRQKLEDVQETLRQAGPR</sequence>
<dbReference type="RefSeq" id="WP_054415139.1">
    <property type="nucleotide sequence ID" value="NZ_CADIJL010000006.1"/>
</dbReference>
<evidence type="ECO:0000313" key="1">
    <source>
        <dbReference type="EMBL" id="CAB3864590.1"/>
    </source>
</evidence>
<keyword evidence="5" id="KW-1185">Reference proteome</keyword>
<evidence type="ECO:0000313" key="3">
    <source>
        <dbReference type="EMBL" id="NMU92579.1"/>
    </source>
</evidence>
<dbReference type="Proteomes" id="UP000494122">
    <property type="component" value="Unassembled WGS sequence"/>
</dbReference>
<dbReference type="Proteomes" id="UP000494161">
    <property type="component" value="Unassembled WGS sequence"/>
</dbReference>
<name>A0A2M9H2X2_9BURK</name>
<reference evidence="3 6" key="1">
    <citation type="submission" date="2020-04" db="EMBL/GenBank/DDBJ databases">
        <title>Achromobacter ruhlandii genome sequencing and assembly.</title>
        <authorList>
            <person name="Martins R.C.R."/>
            <person name="Perdigao-Neto L.V."/>
            <person name="Levin A.S.S."/>
            <person name="Costa S.F."/>
        </authorList>
    </citation>
    <scope>NUCLEOTIDE SEQUENCE [LARGE SCALE GENOMIC DNA]</scope>
    <source>
        <strain evidence="3 6">9035ralo</strain>
    </source>
</reference>
<organism evidence="3 6">
    <name type="scientific">Achromobacter ruhlandii</name>
    <dbReference type="NCBI Taxonomy" id="72557"/>
    <lineage>
        <taxon>Bacteria</taxon>
        <taxon>Pseudomonadati</taxon>
        <taxon>Pseudomonadota</taxon>
        <taxon>Betaproteobacteria</taxon>
        <taxon>Burkholderiales</taxon>
        <taxon>Alcaligenaceae</taxon>
        <taxon>Achromobacter</taxon>
    </lineage>
</organism>
<protein>
    <submittedName>
        <fullName evidence="3">Uncharacterized protein</fullName>
    </submittedName>
</protein>
<dbReference type="GeneID" id="55562314"/>
<accession>A0A2M9H2X2</accession>
<gene>
    <name evidence="3" type="ORF">HGQ98_23570</name>
    <name evidence="1" type="ORF">LMG3328_02460</name>
    <name evidence="2" type="ORF">LMG7053_04051</name>
</gene>
<dbReference type="AlphaFoldDB" id="A0A2M9H2X2"/>
<dbReference type="EMBL" id="JABBZE010000392">
    <property type="protein sequence ID" value="NMU92579.1"/>
    <property type="molecule type" value="Genomic_DNA"/>
</dbReference>
<dbReference type="EMBL" id="CADILJ010000044">
    <property type="protein sequence ID" value="CAB3953365.1"/>
    <property type="molecule type" value="Genomic_DNA"/>
</dbReference>
<dbReference type="Proteomes" id="UP000542405">
    <property type="component" value="Unassembled WGS sequence"/>
</dbReference>
<proteinExistence type="predicted"/>
<reference evidence="4 5" key="2">
    <citation type="submission" date="2020-04" db="EMBL/GenBank/DDBJ databases">
        <authorList>
            <person name="De Canck E."/>
        </authorList>
    </citation>
    <scope>NUCLEOTIDE SEQUENCE [LARGE SCALE GENOMIC DNA]</scope>
    <source>
        <strain evidence="1 4">LMG 3328</strain>
        <strain evidence="2 5">LMG 7053</strain>
    </source>
</reference>
<evidence type="ECO:0000313" key="2">
    <source>
        <dbReference type="EMBL" id="CAB3953365.1"/>
    </source>
</evidence>
<evidence type="ECO:0000313" key="4">
    <source>
        <dbReference type="Proteomes" id="UP000494122"/>
    </source>
</evidence>